<dbReference type="Proteomes" id="UP000555728">
    <property type="component" value="Unassembled WGS sequence"/>
</dbReference>
<evidence type="ECO:0000313" key="2">
    <source>
        <dbReference type="EMBL" id="MBB4286524.1"/>
    </source>
</evidence>
<feature type="region of interest" description="Disordered" evidence="1">
    <location>
        <begin position="1"/>
        <end position="22"/>
    </location>
</feature>
<feature type="region of interest" description="Disordered" evidence="1">
    <location>
        <begin position="45"/>
        <end position="64"/>
    </location>
</feature>
<evidence type="ECO:0000256" key="1">
    <source>
        <dbReference type="SAM" id="MobiDB-lite"/>
    </source>
</evidence>
<organism evidence="2 3">
    <name type="scientific">Roseospira goensis</name>
    <dbReference type="NCBI Taxonomy" id="391922"/>
    <lineage>
        <taxon>Bacteria</taxon>
        <taxon>Pseudomonadati</taxon>
        <taxon>Pseudomonadota</taxon>
        <taxon>Alphaproteobacteria</taxon>
        <taxon>Rhodospirillales</taxon>
        <taxon>Rhodospirillaceae</taxon>
        <taxon>Roseospira</taxon>
    </lineage>
</organism>
<dbReference type="AlphaFoldDB" id="A0A7W6S1N0"/>
<accession>A0A7W6S1N0</accession>
<protein>
    <submittedName>
        <fullName evidence="2">Putative membrane protein YqiK</fullName>
    </submittedName>
</protein>
<gene>
    <name evidence="2" type="ORF">GGD88_002256</name>
</gene>
<reference evidence="2 3" key="1">
    <citation type="submission" date="2020-08" db="EMBL/GenBank/DDBJ databases">
        <title>Genome sequencing of Purple Non-Sulfur Bacteria from various extreme environments.</title>
        <authorList>
            <person name="Mayer M."/>
        </authorList>
    </citation>
    <scope>NUCLEOTIDE SEQUENCE [LARGE SCALE GENOMIC DNA]</scope>
    <source>
        <strain evidence="2 3">JA135</strain>
    </source>
</reference>
<name>A0A7W6S1N0_9PROT</name>
<keyword evidence="3" id="KW-1185">Reference proteome</keyword>
<evidence type="ECO:0000313" key="3">
    <source>
        <dbReference type="Proteomes" id="UP000555728"/>
    </source>
</evidence>
<dbReference type="EMBL" id="JACIGI010000017">
    <property type="protein sequence ID" value="MBB4286524.1"/>
    <property type="molecule type" value="Genomic_DNA"/>
</dbReference>
<sequence length="64" mass="6404">MARYQAECAGTAGQGAAAAGASQARAHGERCDALAAAIQALDPGDRRAGSADLARPDFYTPGAR</sequence>
<proteinExistence type="predicted"/>
<comment type="caution">
    <text evidence="2">The sequence shown here is derived from an EMBL/GenBank/DDBJ whole genome shotgun (WGS) entry which is preliminary data.</text>
</comment>